<evidence type="ECO:0000256" key="1">
    <source>
        <dbReference type="ARBA" id="ARBA00010617"/>
    </source>
</evidence>
<name>A0ABR1C359_NECAM</name>
<keyword evidence="7" id="KW-1185">Reference proteome</keyword>
<evidence type="ECO:0000313" key="6">
    <source>
        <dbReference type="EMBL" id="KAK6732973.1"/>
    </source>
</evidence>
<dbReference type="InterPro" id="IPR017972">
    <property type="entry name" value="Cyt_P450_CS"/>
</dbReference>
<keyword evidence="3" id="KW-0408">Iron</keyword>
<keyword evidence="5" id="KW-1133">Transmembrane helix</keyword>
<dbReference type="Gene3D" id="1.10.630.10">
    <property type="entry name" value="Cytochrome P450"/>
    <property type="match status" value="1"/>
</dbReference>
<sequence>MNCALVFFESSRTCDIVAVSAVLGEITLNSVRRIIFTGPREICEMKIGQVTERGQLVEEDEFDIANIDSDIRETITLPRTQDSQIIRLFHEMQASGFGRLVQDNAPAHVSLYTKRKMEEWQMETLDWPAGSPDLNPIDLVRGNMKTSIRISISIHVLPRYYACLMEKLDNSEKLKINRAHLLAGFCAGLLLLRIARFLPLLLNAYFTVFCLIFYLLYELIYKKRNLPPGPTPWLIAGNMPNFLFCSSVDDLFQSWKKKYGGIFTVWIGPIPLVMVSDLTSIKKYFIQNAELFSNRWRNHITDTFMGGVNGVVQIDGPKWREQRRFSLHVLRDFGIGRALMEGKIMEEVNAFADYLHLNQSEEITMHSAIAVCVGNVINNMLFGMRFPQGSAEMHHLHSLLDQQSRLVVNPVMGLYIAAPWTTDIPLINGKWNDLMAIRSELYDFLQKQIDDHRLKILRDDHVEDDFTFSYMREMEKRRQTGTDMGYFDDWQMKMLLLDLFFAGMETTVTTLKWGFLLAAIHPDIQRKVQEELDNVCVGNVVLLADRPRLPYTQAVINEIQRFANILPINLLRTVADDVSIDGFHFSKGTLVIPQISILMNDECVFTNPKQFSPERFLDENGKLRRIDEFLPFSVGKRQCLGESLARAELFLIFSNLLKQFVFRAPVGEKLSTRRVFGLTVSPPTYKCVVESRKRDENHNIV</sequence>
<keyword evidence="4" id="KW-0503">Monooxygenase</keyword>
<evidence type="ECO:0000256" key="4">
    <source>
        <dbReference type="ARBA" id="ARBA00023033"/>
    </source>
</evidence>
<dbReference type="InterPro" id="IPR001128">
    <property type="entry name" value="Cyt_P450"/>
</dbReference>
<dbReference type="InterPro" id="IPR002401">
    <property type="entry name" value="Cyt_P450_E_grp-I"/>
</dbReference>
<dbReference type="EMBL" id="JAVFWL010000002">
    <property type="protein sequence ID" value="KAK6732973.1"/>
    <property type="molecule type" value="Genomic_DNA"/>
</dbReference>
<evidence type="ECO:0008006" key="8">
    <source>
        <dbReference type="Google" id="ProtNLM"/>
    </source>
</evidence>
<dbReference type="InterPro" id="IPR050182">
    <property type="entry name" value="Cytochrome_P450_fam2"/>
</dbReference>
<evidence type="ECO:0000256" key="3">
    <source>
        <dbReference type="ARBA" id="ARBA00023004"/>
    </source>
</evidence>
<protein>
    <recommendedName>
        <fullName evidence="8">Unspecific monooxygenase</fullName>
    </recommendedName>
</protein>
<comment type="caution">
    <text evidence="6">The sequence shown here is derived from an EMBL/GenBank/DDBJ whole genome shotgun (WGS) entry which is preliminary data.</text>
</comment>
<comment type="similarity">
    <text evidence="1">Belongs to the cytochrome P450 family.</text>
</comment>
<dbReference type="PROSITE" id="PS00086">
    <property type="entry name" value="CYTOCHROME_P450"/>
    <property type="match status" value="1"/>
</dbReference>
<dbReference type="Proteomes" id="UP001303046">
    <property type="component" value="Unassembled WGS sequence"/>
</dbReference>
<dbReference type="PANTHER" id="PTHR24300">
    <property type="entry name" value="CYTOCHROME P450 508A4-RELATED"/>
    <property type="match status" value="1"/>
</dbReference>
<reference evidence="6 7" key="1">
    <citation type="submission" date="2023-08" db="EMBL/GenBank/DDBJ databases">
        <title>A Necator americanus chromosomal reference genome.</title>
        <authorList>
            <person name="Ilik V."/>
            <person name="Petrzelkova K.J."/>
            <person name="Pardy F."/>
            <person name="Fuh T."/>
            <person name="Niatou-Singa F.S."/>
            <person name="Gouil Q."/>
            <person name="Baker L."/>
            <person name="Ritchie M.E."/>
            <person name="Jex A.R."/>
            <person name="Gazzola D."/>
            <person name="Li H."/>
            <person name="Toshio Fujiwara R."/>
            <person name="Zhan B."/>
            <person name="Aroian R.V."/>
            <person name="Pafco B."/>
            <person name="Schwarz E.M."/>
        </authorList>
    </citation>
    <scope>NUCLEOTIDE SEQUENCE [LARGE SCALE GENOMIC DNA]</scope>
    <source>
        <strain evidence="6 7">Aroian</strain>
        <tissue evidence="6">Whole animal</tissue>
    </source>
</reference>
<dbReference type="PANTHER" id="PTHR24300:SF414">
    <property type="entry name" value="CYTOCHROME P450 FAMILY"/>
    <property type="match status" value="1"/>
</dbReference>
<keyword evidence="5" id="KW-0812">Transmembrane</keyword>
<feature type="transmembrane region" description="Helical" evidence="5">
    <location>
        <begin position="200"/>
        <end position="217"/>
    </location>
</feature>
<dbReference type="InterPro" id="IPR036396">
    <property type="entry name" value="Cyt_P450_sf"/>
</dbReference>
<accession>A0ABR1C359</accession>
<dbReference type="InterPro" id="IPR036397">
    <property type="entry name" value="RNaseH_sf"/>
</dbReference>
<dbReference type="PRINTS" id="PR00463">
    <property type="entry name" value="EP450I"/>
</dbReference>
<organism evidence="6 7">
    <name type="scientific">Necator americanus</name>
    <name type="common">Human hookworm</name>
    <dbReference type="NCBI Taxonomy" id="51031"/>
    <lineage>
        <taxon>Eukaryota</taxon>
        <taxon>Metazoa</taxon>
        <taxon>Ecdysozoa</taxon>
        <taxon>Nematoda</taxon>
        <taxon>Chromadorea</taxon>
        <taxon>Rhabditida</taxon>
        <taxon>Rhabditina</taxon>
        <taxon>Rhabditomorpha</taxon>
        <taxon>Strongyloidea</taxon>
        <taxon>Ancylostomatidae</taxon>
        <taxon>Bunostominae</taxon>
        <taxon>Necator</taxon>
    </lineage>
</organism>
<keyword evidence="2" id="KW-0479">Metal-binding</keyword>
<keyword evidence="5" id="KW-0472">Membrane</keyword>
<dbReference type="PRINTS" id="PR00385">
    <property type="entry name" value="P450"/>
</dbReference>
<evidence type="ECO:0000313" key="7">
    <source>
        <dbReference type="Proteomes" id="UP001303046"/>
    </source>
</evidence>
<dbReference type="Gene3D" id="3.30.420.10">
    <property type="entry name" value="Ribonuclease H-like superfamily/Ribonuclease H"/>
    <property type="match status" value="1"/>
</dbReference>
<evidence type="ECO:0000256" key="5">
    <source>
        <dbReference type="SAM" id="Phobius"/>
    </source>
</evidence>
<dbReference type="SUPFAM" id="SSF48264">
    <property type="entry name" value="Cytochrome P450"/>
    <property type="match status" value="1"/>
</dbReference>
<dbReference type="CDD" id="cd20617">
    <property type="entry name" value="CYP1_2-like"/>
    <property type="match status" value="1"/>
</dbReference>
<gene>
    <name evidence="6" type="primary">Necator_chrII.g4801</name>
    <name evidence="6" type="ORF">RB195_017009</name>
</gene>
<proteinExistence type="inferred from homology"/>
<keyword evidence="4" id="KW-0560">Oxidoreductase</keyword>
<evidence type="ECO:0000256" key="2">
    <source>
        <dbReference type="ARBA" id="ARBA00022723"/>
    </source>
</evidence>
<dbReference type="Pfam" id="PF00067">
    <property type="entry name" value="p450"/>
    <property type="match status" value="1"/>
</dbReference>